<name>A0A533QFT2_9BACT</name>
<organism evidence="1 2">
    <name type="scientific">Candidatus Jettenia ecosi</name>
    <dbReference type="NCBI Taxonomy" id="2494326"/>
    <lineage>
        <taxon>Bacteria</taxon>
        <taxon>Pseudomonadati</taxon>
        <taxon>Planctomycetota</taxon>
        <taxon>Candidatus Brocadiia</taxon>
        <taxon>Candidatus Brocadiales</taxon>
        <taxon>Candidatus Brocadiaceae</taxon>
        <taxon>Candidatus Jettenia</taxon>
    </lineage>
</organism>
<gene>
    <name evidence="1" type="ORF">JETT_0123</name>
</gene>
<proteinExistence type="predicted"/>
<protein>
    <submittedName>
        <fullName evidence="1">Uncharacterized protein</fullName>
    </submittedName>
</protein>
<evidence type="ECO:0000313" key="1">
    <source>
        <dbReference type="EMBL" id="TLD43492.1"/>
    </source>
</evidence>
<comment type="caution">
    <text evidence="1">The sequence shown here is derived from an EMBL/GenBank/DDBJ whole genome shotgun (WGS) entry which is preliminary data.</text>
</comment>
<sequence>MDAPCSFSRGIPPFLWNTILGLMHMGYIPARAYNYLNN</sequence>
<evidence type="ECO:0000313" key="2">
    <source>
        <dbReference type="Proteomes" id="UP000319783"/>
    </source>
</evidence>
<dbReference type="EMBL" id="SULG01000002">
    <property type="protein sequence ID" value="TLD43492.1"/>
    <property type="molecule type" value="Genomic_DNA"/>
</dbReference>
<accession>A0A533QFT2</accession>
<dbReference type="AlphaFoldDB" id="A0A533QFT2"/>
<dbReference type="Proteomes" id="UP000319783">
    <property type="component" value="Unassembled WGS sequence"/>
</dbReference>
<reference evidence="1 2" key="1">
    <citation type="submission" date="2019-04" db="EMBL/GenBank/DDBJ databases">
        <title>Genome of a novel bacterium Candidatus Jettenia ecosi reconstructed from metagenome of an anammox bioreactor.</title>
        <authorList>
            <person name="Mardanov A.V."/>
            <person name="Beletsky A.V."/>
            <person name="Ravin N.V."/>
            <person name="Botchkova E.A."/>
            <person name="Litti Y.V."/>
            <person name="Nozhevnikova A.N."/>
        </authorList>
    </citation>
    <scope>NUCLEOTIDE SEQUENCE [LARGE SCALE GENOMIC DNA]</scope>
    <source>
        <strain evidence="1">J2</strain>
    </source>
</reference>